<accession>A0ABU1TVU2</accession>
<comment type="subcellular location">
    <subcellularLocation>
        <location evidence="1">Cell membrane</location>
        <topology evidence="1">Multi-pass membrane protein</topology>
    </subcellularLocation>
</comment>
<evidence type="ECO:0000256" key="4">
    <source>
        <dbReference type="ARBA" id="ARBA00022692"/>
    </source>
</evidence>
<comment type="similarity">
    <text evidence="2">Belongs to the UPF0718 family.</text>
</comment>
<keyword evidence="6 7" id="KW-0472">Membrane</keyword>
<proteinExistence type="inferred from homology"/>
<keyword evidence="5 7" id="KW-1133">Transmembrane helix</keyword>
<organism evidence="8 9">
    <name type="scientific">Fictibacillus barbaricus</name>
    <dbReference type="NCBI Taxonomy" id="182136"/>
    <lineage>
        <taxon>Bacteria</taxon>
        <taxon>Bacillati</taxon>
        <taxon>Bacillota</taxon>
        <taxon>Bacilli</taxon>
        <taxon>Bacillales</taxon>
        <taxon>Fictibacillaceae</taxon>
        <taxon>Fictibacillus</taxon>
    </lineage>
</organism>
<evidence type="ECO:0000256" key="2">
    <source>
        <dbReference type="ARBA" id="ARBA00006386"/>
    </source>
</evidence>
<keyword evidence="4 7" id="KW-0812">Transmembrane</keyword>
<dbReference type="Proteomes" id="UP001258181">
    <property type="component" value="Unassembled WGS sequence"/>
</dbReference>
<feature type="transmembrane region" description="Helical" evidence="7">
    <location>
        <begin position="287"/>
        <end position="305"/>
    </location>
</feature>
<evidence type="ECO:0000313" key="9">
    <source>
        <dbReference type="Proteomes" id="UP001258181"/>
    </source>
</evidence>
<dbReference type="InterPro" id="IPR005524">
    <property type="entry name" value="DUF318"/>
</dbReference>
<evidence type="ECO:0000256" key="7">
    <source>
        <dbReference type="SAM" id="Phobius"/>
    </source>
</evidence>
<sequence length="306" mass="33130">MFDKTFYQMNTVFISILIESLPFVLIGVLIAGIIQMFVTEEMVARIIPKNKILAVLFGTVIGAIFPACECGIVPITRKLIAKGVPSYAAIPFMLTGPVINPVVLFSTYVAFGNQWNVMIYRGGLAMIVAMLVGFILSIQFKNTNVLKNETAAFSDNHVHNETAATVETVTEPKLPLSSKITGTLVHAVEEFFSVGKYLVIGALIAASMQTYVKTSTLLDIGQGQVSSSLVMMGLAFVLSLCSEADAFIASSFQSTFTIGSIVAFLVMGPMLDIKNVLMMLGAFKKKLVFSLISYITVLVLIGSLFF</sequence>
<protein>
    <submittedName>
        <fullName evidence="8">Uncharacterized membrane protein YraQ (UPF0718 family)</fullName>
    </submittedName>
</protein>
<evidence type="ECO:0000256" key="6">
    <source>
        <dbReference type="ARBA" id="ARBA00023136"/>
    </source>
</evidence>
<feature type="transmembrane region" description="Helical" evidence="7">
    <location>
        <begin position="246"/>
        <end position="266"/>
    </location>
</feature>
<evidence type="ECO:0000313" key="8">
    <source>
        <dbReference type="EMBL" id="MDR7071329.1"/>
    </source>
</evidence>
<dbReference type="Pfam" id="PF03773">
    <property type="entry name" value="ArsP_1"/>
    <property type="match status" value="1"/>
</dbReference>
<dbReference type="RefSeq" id="WP_310255850.1">
    <property type="nucleotide sequence ID" value="NZ_JAVDWA010000001.1"/>
</dbReference>
<evidence type="ECO:0000256" key="5">
    <source>
        <dbReference type="ARBA" id="ARBA00022989"/>
    </source>
</evidence>
<feature type="transmembrane region" description="Helical" evidence="7">
    <location>
        <begin position="117"/>
        <end position="138"/>
    </location>
</feature>
<evidence type="ECO:0000256" key="1">
    <source>
        <dbReference type="ARBA" id="ARBA00004651"/>
    </source>
</evidence>
<evidence type="ECO:0000256" key="3">
    <source>
        <dbReference type="ARBA" id="ARBA00022475"/>
    </source>
</evidence>
<feature type="transmembrane region" description="Helical" evidence="7">
    <location>
        <begin position="217"/>
        <end position="240"/>
    </location>
</feature>
<dbReference type="PANTHER" id="PTHR34184:SF4">
    <property type="entry name" value="UPF0718 PROTEIN YCGR"/>
    <property type="match status" value="1"/>
</dbReference>
<keyword evidence="9" id="KW-1185">Reference proteome</keyword>
<name>A0ABU1TVU2_9BACL</name>
<comment type="caution">
    <text evidence="8">The sequence shown here is derived from an EMBL/GenBank/DDBJ whole genome shotgun (WGS) entry which is preliminary data.</text>
</comment>
<keyword evidence="3" id="KW-1003">Cell membrane</keyword>
<reference evidence="8 9" key="1">
    <citation type="submission" date="2023-07" db="EMBL/GenBank/DDBJ databases">
        <title>Sorghum-associated microbial communities from plants grown in Nebraska, USA.</title>
        <authorList>
            <person name="Schachtman D."/>
        </authorList>
    </citation>
    <scope>NUCLEOTIDE SEQUENCE [LARGE SCALE GENOMIC DNA]</scope>
    <source>
        <strain evidence="8 9">BE211</strain>
    </source>
</reference>
<dbReference type="InterPro" id="IPR052923">
    <property type="entry name" value="UPF0718"/>
</dbReference>
<feature type="transmembrane region" description="Helical" evidence="7">
    <location>
        <begin position="87"/>
        <end position="111"/>
    </location>
</feature>
<feature type="transmembrane region" description="Helical" evidence="7">
    <location>
        <begin position="12"/>
        <end position="37"/>
    </location>
</feature>
<gene>
    <name evidence="8" type="ORF">J2X07_000304</name>
</gene>
<dbReference type="PANTHER" id="PTHR34184">
    <property type="entry name" value="UPF0718 PROTEIN YCGR"/>
    <property type="match status" value="1"/>
</dbReference>
<feature type="transmembrane region" description="Helical" evidence="7">
    <location>
        <begin position="52"/>
        <end position="75"/>
    </location>
</feature>
<dbReference type="EMBL" id="JAVDWA010000001">
    <property type="protein sequence ID" value="MDR7071329.1"/>
    <property type="molecule type" value="Genomic_DNA"/>
</dbReference>